<accession>M7NUD0</accession>
<dbReference type="InterPro" id="IPR006086">
    <property type="entry name" value="XPG-I_dom"/>
</dbReference>
<dbReference type="SUPFAM" id="SSF47807">
    <property type="entry name" value="5' to 3' exonuclease, C-terminal subdomain"/>
    <property type="match status" value="1"/>
</dbReference>
<keyword evidence="2" id="KW-0540">Nuclease</keyword>
<dbReference type="SMART" id="SM00484">
    <property type="entry name" value="XPGI"/>
    <property type="match status" value="1"/>
</dbReference>
<protein>
    <recommendedName>
        <fullName evidence="10">XPG N-terminal domain-containing protein</fullName>
    </recommendedName>
</protein>
<proteinExistence type="predicted"/>
<organism evidence="8 9">
    <name type="scientific">Pneumocystis murina (strain B123)</name>
    <name type="common">Mouse pneumocystis pneumonia agent</name>
    <name type="synonym">Pneumocystis carinii f. sp. muris</name>
    <dbReference type="NCBI Taxonomy" id="1069680"/>
    <lineage>
        <taxon>Eukaryota</taxon>
        <taxon>Fungi</taxon>
        <taxon>Dikarya</taxon>
        <taxon>Ascomycota</taxon>
        <taxon>Taphrinomycotina</taxon>
        <taxon>Pneumocystomycetes</taxon>
        <taxon>Pneumocystaceae</taxon>
        <taxon>Pneumocystis</taxon>
    </lineage>
</organism>
<dbReference type="Gene3D" id="3.40.50.1010">
    <property type="entry name" value="5'-nuclease"/>
    <property type="match status" value="2"/>
</dbReference>
<dbReference type="RefSeq" id="XP_007872961.1">
    <property type="nucleotide sequence ID" value="XM_007874770.1"/>
</dbReference>
<dbReference type="GO" id="GO:0008409">
    <property type="term" value="F:5'-3' exonuclease activity"/>
    <property type="evidence" value="ECO:0007669"/>
    <property type="project" value="TreeGrafter"/>
</dbReference>
<dbReference type="PANTHER" id="PTHR11081">
    <property type="entry name" value="FLAP ENDONUCLEASE FAMILY MEMBER"/>
    <property type="match status" value="1"/>
</dbReference>
<dbReference type="OMA" id="CLMCGTD"/>
<dbReference type="STRING" id="1069680.M7NUD0"/>
<dbReference type="InterPro" id="IPR036279">
    <property type="entry name" value="5-3_exonuclease_C_sf"/>
</dbReference>
<evidence type="ECO:0008006" key="10">
    <source>
        <dbReference type="Google" id="ProtNLM"/>
    </source>
</evidence>
<dbReference type="InterPro" id="IPR006084">
    <property type="entry name" value="XPG/Rad2"/>
</dbReference>
<dbReference type="Pfam" id="PF00867">
    <property type="entry name" value="XPG_I"/>
    <property type="match status" value="1"/>
</dbReference>
<dbReference type="HOGENOM" id="CLU_644291_0_0_1"/>
<dbReference type="InterPro" id="IPR008918">
    <property type="entry name" value="HhH2"/>
</dbReference>
<dbReference type="SUPFAM" id="SSF88723">
    <property type="entry name" value="PIN domain-like"/>
    <property type="match status" value="1"/>
</dbReference>
<keyword evidence="9" id="KW-1185">Reference proteome</keyword>
<dbReference type="Proteomes" id="UP000011958">
    <property type="component" value="Unassembled WGS sequence"/>
</dbReference>
<gene>
    <name evidence="8" type="ORF">PNEG_01048</name>
</gene>
<dbReference type="SMART" id="SM00279">
    <property type="entry name" value="HhH2"/>
    <property type="match status" value="1"/>
</dbReference>
<evidence type="ECO:0000259" key="6">
    <source>
        <dbReference type="SMART" id="SM00484"/>
    </source>
</evidence>
<dbReference type="SMART" id="SM00485">
    <property type="entry name" value="XPGN"/>
    <property type="match status" value="1"/>
</dbReference>
<evidence type="ECO:0000256" key="2">
    <source>
        <dbReference type="ARBA" id="ARBA00022722"/>
    </source>
</evidence>
<dbReference type="Gene3D" id="1.10.150.20">
    <property type="entry name" value="5' to 3' exonuclease, C-terminal subdomain"/>
    <property type="match status" value="1"/>
</dbReference>
<dbReference type="GO" id="GO:0005634">
    <property type="term" value="C:nucleus"/>
    <property type="evidence" value="ECO:0007669"/>
    <property type="project" value="TreeGrafter"/>
</dbReference>
<feature type="domain" description="XPG-I" evidence="6">
    <location>
        <begin position="265"/>
        <end position="347"/>
    </location>
</feature>
<dbReference type="PANTHER" id="PTHR11081:SF69">
    <property type="entry name" value="XP-G FAMILY NUCLEASE"/>
    <property type="match status" value="1"/>
</dbReference>
<evidence type="ECO:0000313" key="9">
    <source>
        <dbReference type="Proteomes" id="UP000011958"/>
    </source>
</evidence>
<dbReference type="eggNOG" id="KOG2519">
    <property type="taxonomic scope" value="Eukaryota"/>
</dbReference>
<keyword evidence="5" id="KW-0460">Magnesium</keyword>
<evidence type="ECO:0000256" key="3">
    <source>
        <dbReference type="ARBA" id="ARBA00022723"/>
    </source>
</evidence>
<reference evidence="9" key="1">
    <citation type="journal article" date="2016" name="Nat. Commun.">
        <title>Genome analysis of three Pneumocystis species reveals adaptation mechanisms to life exclusively in mammalian hosts.</title>
        <authorList>
            <person name="Ma L."/>
            <person name="Chen Z."/>
            <person name="Huang D.W."/>
            <person name="Kutty G."/>
            <person name="Ishihara M."/>
            <person name="Wang H."/>
            <person name="Abouelleil A."/>
            <person name="Bishop L."/>
            <person name="Davey E."/>
            <person name="Deng R."/>
            <person name="Deng X."/>
            <person name="Fan L."/>
            <person name="Fantoni G."/>
            <person name="Fitzgerald M."/>
            <person name="Gogineni E."/>
            <person name="Goldberg J.M."/>
            <person name="Handley G."/>
            <person name="Hu X."/>
            <person name="Huber C."/>
            <person name="Jiao X."/>
            <person name="Jones K."/>
            <person name="Levin J.Z."/>
            <person name="Liu Y."/>
            <person name="Macdonald P."/>
            <person name="Melnikov A."/>
            <person name="Raley C."/>
            <person name="Sassi M."/>
            <person name="Sherman B.T."/>
            <person name="Song X."/>
            <person name="Sykes S."/>
            <person name="Tran B."/>
            <person name="Walsh L."/>
            <person name="Xia Y."/>
            <person name="Yang J."/>
            <person name="Young S."/>
            <person name="Zeng Q."/>
            <person name="Zheng X."/>
            <person name="Stephens R."/>
            <person name="Nusbaum C."/>
            <person name="Birren B.W."/>
            <person name="Azadi P."/>
            <person name="Lempicki R.A."/>
            <person name="Cuomo C.A."/>
            <person name="Kovacs J.A."/>
        </authorList>
    </citation>
    <scope>NUCLEOTIDE SEQUENCE [LARGE SCALE GENOMIC DNA]</scope>
    <source>
        <strain evidence="9">B123</strain>
    </source>
</reference>
<dbReference type="GeneID" id="19894746"/>
<dbReference type="InterPro" id="IPR006085">
    <property type="entry name" value="XPG_DNA_repair_N"/>
</dbReference>
<evidence type="ECO:0000259" key="7">
    <source>
        <dbReference type="SMART" id="SM00485"/>
    </source>
</evidence>
<evidence type="ECO:0000256" key="4">
    <source>
        <dbReference type="ARBA" id="ARBA00022801"/>
    </source>
</evidence>
<evidence type="ECO:0000256" key="5">
    <source>
        <dbReference type="ARBA" id="ARBA00022842"/>
    </source>
</evidence>
<keyword evidence="4" id="KW-0378">Hydrolase</keyword>
<dbReference type="EMBL" id="AFWA02000003">
    <property type="protein sequence ID" value="EMR10902.1"/>
    <property type="molecule type" value="Genomic_DNA"/>
</dbReference>
<dbReference type="OrthoDB" id="31113at2759"/>
<dbReference type="GO" id="GO:0003677">
    <property type="term" value="F:DNA binding"/>
    <property type="evidence" value="ECO:0007669"/>
    <property type="project" value="InterPro"/>
</dbReference>
<comment type="cofactor">
    <cofactor evidence="1">
        <name>Mg(2+)</name>
        <dbReference type="ChEBI" id="CHEBI:18420"/>
    </cofactor>
</comment>
<sequence length="476" mass="55215">MGVKYLISFLRRFTPNSIKKVNEKELRYKTLAIDGTLLIRRMFSSPWVPTLDKYRHIVWTLYLARICRFYKVIPIVVFDGQRPVPEKIDERIRRINIKEDNRKNFVENINQAARLKNLMEIAYQMSKLNIQDRKVIDLLLKKAIYVYNNFKCEISGSNSYGSDLGIKLQIWIENEFSIYKNGNSSLESLLKQIIDYIYKISLGSTAELTSELSTLVNLLDPDIANMVRDNLEKQQMSMNMLIEKLSRRLSVPTWKQINQTKTIFKILGMTVLTSPPGYEAEAVASSLVNNGIADFVVTEDTDTLLFNAKMLRGFMSMKNLVNRNGKNNFFLSSNMYMIDPIDVRLNLGNISANSFIDFAILCGTDFCKTIKGLGCLGAFFLIQKYKNIELILENLSKFKTKDGRQKYVAPENYIQEVQIARKVFTRVPHMHFFDHKLIIPDTLLFNITENDWKELENSIIDKYKLKQSNLSFFSTF</sequence>
<dbReference type="VEuPathDB" id="FungiDB:PNEG_01048"/>
<dbReference type="InterPro" id="IPR029060">
    <property type="entry name" value="PIN-like_dom_sf"/>
</dbReference>
<name>M7NUD0_PNEMU</name>
<evidence type="ECO:0000313" key="8">
    <source>
        <dbReference type="EMBL" id="EMR10902.1"/>
    </source>
</evidence>
<keyword evidence="3" id="KW-0479">Metal-binding</keyword>
<dbReference type="GO" id="GO:0017108">
    <property type="term" value="F:5'-flap endonuclease activity"/>
    <property type="evidence" value="ECO:0007669"/>
    <property type="project" value="TreeGrafter"/>
</dbReference>
<dbReference type="AlphaFoldDB" id="M7NUD0"/>
<dbReference type="PRINTS" id="PR00853">
    <property type="entry name" value="XPGRADSUPER"/>
</dbReference>
<feature type="domain" description="XPG N-terminal" evidence="7">
    <location>
        <begin position="1"/>
        <end position="101"/>
    </location>
</feature>
<dbReference type="GO" id="GO:0005737">
    <property type="term" value="C:cytoplasm"/>
    <property type="evidence" value="ECO:0007669"/>
    <property type="project" value="TreeGrafter"/>
</dbReference>
<evidence type="ECO:0000256" key="1">
    <source>
        <dbReference type="ARBA" id="ARBA00001946"/>
    </source>
</evidence>
<dbReference type="Pfam" id="PF00752">
    <property type="entry name" value="XPG_N"/>
    <property type="match status" value="1"/>
</dbReference>
<dbReference type="GO" id="GO:0006281">
    <property type="term" value="P:DNA repair"/>
    <property type="evidence" value="ECO:0007669"/>
    <property type="project" value="UniProtKB-ARBA"/>
</dbReference>
<comment type="caution">
    <text evidence="8">The sequence shown here is derived from an EMBL/GenBank/DDBJ whole genome shotgun (WGS) entry which is preliminary data.</text>
</comment>
<dbReference type="GO" id="GO:0046872">
    <property type="term" value="F:metal ion binding"/>
    <property type="evidence" value="ECO:0007669"/>
    <property type="project" value="UniProtKB-KW"/>
</dbReference>